<dbReference type="InterPro" id="IPR007647">
    <property type="entry name" value="RNA_pol_Rpb2_5"/>
</dbReference>
<evidence type="ECO:0000259" key="16">
    <source>
        <dbReference type="Pfam" id="PF04563"/>
    </source>
</evidence>
<dbReference type="InterPro" id="IPR007120">
    <property type="entry name" value="DNA-dir_RNAP_su2_dom"/>
</dbReference>
<comment type="similarity">
    <text evidence="2 11">Belongs to the RNA polymerase beta chain family.</text>
</comment>
<feature type="domain" description="RNA polymerase Rpb2" evidence="19">
    <location>
        <begin position="641"/>
        <end position="683"/>
    </location>
</feature>
<keyword evidence="21" id="KW-1185">Reference proteome</keyword>
<sequence length="1168" mass="131739">MPLVFVTHLRIHWSGISVLSDDNRFNGMDSAPVTLHNKHALVPSFLASKGLVKLHIDSYNHFIETEIKNIVRANNRVSVPEANWWLEYNDVYVRSPTVNDGGVVASRVTPHDCRLRDLTYAGEILVDVTFMRQNEIVSKKGVLIGRMPVMLKSSVCILNGKTPSELMRLKECPLDPGGYFIIGGTEKVILMQEQMSKNRLIVEEDSKRGLVCSVTSSSAQTKSKTNIIMKDDKFFLAHNSFTVDVPVAILFKAMGITSDQEILHYIGTEESIWANFVPSLKQCLESSVHTRLDACRWLQSRLQQRRFRPGLTSGKPTRPDGPVSEEDVVLEMQRFIRDIIITHVEMEKFNFAPRALFLGQMVRYLILANEHQIPPDDRDFYGNKRIELAGSLLALLFEDVFKTFNEDMWLTVSKIDTKRRCTPFDISRHIKTWMITEQLNRAISSGNWIIKRFRMMRHGVTQIVSRLSYVAALGHMTRLTSTFEKTRKVSGPRSIHASQWGFVCPSDTPEGEACGLVKNVALMCHVTVEMDDTELIRLLSSYYVMPLHQFLYGRTEFIIYVNGKPIGFTEQPGKLAALIRGLRRSGRIDCFVSVHIKQAHRCVHVVSDGGRLCRPYIVVANNRPLVTQAMLEDLVHNVLSWDDFLKKGVIEYLDANELNDCLVAMDESYLSDGNKYTHMEIDPATILGVVAGLIPYPDHNQSPRNTYQCAMGKQAIGTVALNQQIRFDTLQYQMVYPQKPLVQSKTIQMMHFDELPAGQNAIVAIMSYSGYDVEDALIVNRASLDRGFARACVYRRAGVHLKMHENAVYDRLMGPSVDRETGLPRRGDELLQADGTAFVGARASDRQILINKEMPVVKVNAAQDNAGQLGLHGGTHESMTEFRRCPADYKGIEPSYVEKVMFSTSEGNQAVVKVLLRQTRRPEIGDKFSSRHGQKGVVGLIVRQEDMPFSMHGLVPDVIMNPHGFPSRMTVGKLLELLGSKAGAIEGRIRDGSAFSGDSAESLSRVLIEHGHHYLGKEVLYSGVTGAPLEAYIYFGPVYYQRLKHMVMDKVHARSRGPVTALTRQPTEGRSREGGLRIGEMERDCFIAYGTSQLLVERLLTSSDVYDACVCEKCGLLATSRVWCQYCRSSRQVVTVRMPYACKLLFQELMCMRILPRLSLGHTYRDRH</sequence>
<evidence type="ECO:0000313" key="20">
    <source>
        <dbReference type="EMBL" id="OON21794.1"/>
    </source>
</evidence>
<feature type="domain" description="RNA polymerase Rpb2" evidence="17">
    <location>
        <begin position="462"/>
        <end position="526"/>
    </location>
</feature>
<dbReference type="Gene3D" id="2.40.270.10">
    <property type="entry name" value="DNA-directed RNA polymerase, subunit 2, domain 6"/>
    <property type="match status" value="1"/>
</dbReference>
<dbReference type="InterPro" id="IPR007641">
    <property type="entry name" value="RNA_pol_Rpb2_7"/>
</dbReference>
<evidence type="ECO:0000259" key="17">
    <source>
        <dbReference type="Pfam" id="PF04565"/>
    </source>
</evidence>
<dbReference type="GO" id="GO:0006351">
    <property type="term" value="P:DNA-templated transcription"/>
    <property type="evidence" value="ECO:0007669"/>
    <property type="project" value="InterPro"/>
</dbReference>
<keyword evidence="8 12" id="KW-0804">Transcription</keyword>
<dbReference type="GO" id="GO:0046872">
    <property type="term" value="F:metal ion binding"/>
    <property type="evidence" value="ECO:0007669"/>
    <property type="project" value="UniProtKB-KW"/>
</dbReference>
<evidence type="ECO:0000256" key="6">
    <source>
        <dbReference type="ARBA" id="ARBA00022723"/>
    </source>
</evidence>
<keyword evidence="6" id="KW-0479">Metal-binding</keyword>
<reference evidence="20 21" key="1">
    <citation type="submission" date="2015-03" db="EMBL/GenBank/DDBJ databases">
        <title>Draft genome of the nematode, Opisthorchis viverrini.</title>
        <authorList>
            <person name="Mitreva M."/>
        </authorList>
    </citation>
    <scope>NUCLEOTIDE SEQUENCE [LARGE SCALE GENOMIC DNA]</scope>
    <source>
        <strain evidence="20">Khon Kaen</strain>
    </source>
</reference>
<dbReference type="FunFam" id="2.40.270.10:FF:000011">
    <property type="entry name" value="DNA-directed RNA polymerase subunit beta"/>
    <property type="match status" value="1"/>
</dbReference>
<dbReference type="GO" id="GO:0003677">
    <property type="term" value="F:DNA binding"/>
    <property type="evidence" value="ECO:0007669"/>
    <property type="project" value="InterPro"/>
</dbReference>
<dbReference type="Pfam" id="PF04565">
    <property type="entry name" value="RNA_pol_Rpb2_3"/>
    <property type="match status" value="1"/>
</dbReference>
<dbReference type="FunFam" id="3.90.1800.10:FF:000002">
    <property type="entry name" value="DNA-directed RNA polymerase subunit beta"/>
    <property type="match status" value="1"/>
</dbReference>
<protein>
    <recommendedName>
        <fullName evidence="12">DNA-directed RNA polymerase subunit beta</fullName>
        <ecNumber evidence="12">2.7.7.6</ecNumber>
    </recommendedName>
</protein>
<dbReference type="Pfam" id="PF00562">
    <property type="entry name" value="RNA_pol_Rpb2_6"/>
    <property type="match status" value="1"/>
</dbReference>
<keyword evidence="9" id="KW-0539">Nucleus</keyword>
<evidence type="ECO:0000256" key="1">
    <source>
        <dbReference type="ARBA" id="ARBA00004123"/>
    </source>
</evidence>
<dbReference type="InterPro" id="IPR015712">
    <property type="entry name" value="DNA-dir_RNA_pol_su2"/>
</dbReference>
<dbReference type="InterPro" id="IPR037033">
    <property type="entry name" value="DNA-dir_RNAP_su2_hyb_sf"/>
</dbReference>
<evidence type="ECO:0000256" key="12">
    <source>
        <dbReference type="RuleBase" id="RU363031"/>
    </source>
</evidence>
<evidence type="ECO:0000313" key="21">
    <source>
        <dbReference type="Proteomes" id="UP000243686"/>
    </source>
</evidence>
<dbReference type="AlphaFoldDB" id="A0A1S8X4Z3"/>
<comment type="subcellular location">
    <subcellularLocation>
        <location evidence="1">Nucleus</location>
    </subcellularLocation>
</comment>
<evidence type="ECO:0000256" key="10">
    <source>
        <dbReference type="ARBA" id="ARBA00048552"/>
    </source>
</evidence>
<dbReference type="GO" id="GO:0003899">
    <property type="term" value="F:DNA-directed RNA polymerase activity"/>
    <property type="evidence" value="ECO:0007669"/>
    <property type="project" value="UniProtKB-EC"/>
</dbReference>
<dbReference type="InterPro" id="IPR007642">
    <property type="entry name" value="RNA_pol_Rpb2_2"/>
</dbReference>
<accession>A0A1S8X4Z3</accession>
<dbReference type="EC" id="2.7.7.6" evidence="12"/>
<comment type="function">
    <text evidence="12">DNA-dependent RNA polymerase catalyzes the transcription of DNA into RNA using the four ribonucleoside triphosphates as substrates.</text>
</comment>
<dbReference type="Gene3D" id="3.90.1800.10">
    <property type="entry name" value="RNA polymerase alpha subunit dimerisation domain"/>
    <property type="match status" value="1"/>
</dbReference>
<gene>
    <name evidence="20" type="ORF">X801_02309</name>
</gene>
<dbReference type="FunFam" id="2.40.270.10:FF:000006">
    <property type="entry name" value="DNA-directed RNA polymerase subunit beta"/>
    <property type="match status" value="1"/>
</dbReference>
<keyword evidence="5 12" id="KW-0548">Nucleotidyltransferase</keyword>
<dbReference type="InterPro" id="IPR007121">
    <property type="entry name" value="RNA_pol_bsu_CS"/>
</dbReference>
<dbReference type="Pfam" id="PF04563">
    <property type="entry name" value="RNA_pol_Rpb2_1"/>
    <property type="match status" value="1"/>
</dbReference>
<dbReference type="Pfam" id="PF04561">
    <property type="entry name" value="RNA_pol_Rpb2_2"/>
    <property type="match status" value="1"/>
</dbReference>
<dbReference type="PANTHER" id="PTHR20856">
    <property type="entry name" value="DNA-DIRECTED RNA POLYMERASE I SUBUNIT 2"/>
    <property type="match status" value="1"/>
</dbReference>
<comment type="catalytic activity">
    <reaction evidence="10 12">
        <text>RNA(n) + a ribonucleoside 5'-triphosphate = RNA(n+1) + diphosphate</text>
        <dbReference type="Rhea" id="RHEA:21248"/>
        <dbReference type="Rhea" id="RHEA-COMP:14527"/>
        <dbReference type="Rhea" id="RHEA-COMP:17342"/>
        <dbReference type="ChEBI" id="CHEBI:33019"/>
        <dbReference type="ChEBI" id="CHEBI:61557"/>
        <dbReference type="ChEBI" id="CHEBI:140395"/>
        <dbReference type="EC" id="2.7.7.6"/>
    </reaction>
</comment>
<dbReference type="GO" id="GO:0000428">
    <property type="term" value="C:DNA-directed RNA polymerase complex"/>
    <property type="evidence" value="ECO:0007669"/>
    <property type="project" value="UniProtKB-KW"/>
</dbReference>
<evidence type="ECO:0000259" key="18">
    <source>
        <dbReference type="Pfam" id="PF04566"/>
    </source>
</evidence>
<keyword evidence="4 12" id="KW-0808">Transferase</keyword>
<keyword evidence="7" id="KW-0862">Zinc</keyword>
<dbReference type="InterPro" id="IPR007645">
    <property type="entry name" value="RNA_pol_Rpb2_3"/>
</dbReference>
<dbReference type="CDD" id="cd00653">
    <property type="entry name" value="RNA_pol_B_RPB2"/>
    <property type="match status" value="1"/>
</dbReference>
<evidence type="ECO:0000256" key="7">
    <source>
        <dbReference type="ARBA" id="ARBA00022833"/>
    </source>
</evidence>
<feature type="domain" description="RNA polymerase Rpb2" evidence="14">
    <location>
        <begin position="1074"/>
        <end position="1159"/>
    </location>
</feature>
<dbReference type="Pfam" id="PF04566">
    <property type="entry name" value="RNA_pol_Rpb2_4"/>
    <property type="match status" value="1"/>
</dbReference>
<evidence type="ECO:0000256" key="8">
    <source>
        <dbReference type="ARBA" id="ARBA00023163"/>
    </source>
</evidence>
<feature type="domain" description="DNA-directed RNA polymerase subunit 2 hybrid-binding" evidence="13">
    <location>
        <begin position="690"/>
        <end position="1072"/>
    </location>
</feature>
<evidence type="ECO:0000256" key="5">
    <source>
        <dbReference type="ARBA" id="ARBA00022695"/>
    </source>
</evidence>
<dbReference type="InterPro" id="IPR007644">
    <property type="entry name" value="RNA_pol_bsu_protrusion"/>
</dbReference>
<proteinExistence type="inferred from homology"/>
<dbReference type="Gene3D" id="3.90.1110.10">
    <property type="entry name" value="RNA polymerase Rpb2, domain 2"/>
    <property type="match status" value="1"/>
</dbReference>
<keyword evidence="3 12" id="KW-0240">DNA-directed RNA polymerase</keyword>
<dbReference type="GO" id="GO:0032549">
    <property type="term" value="F:ribonucleoside binding"/>
    <property type="evidence" value="ECO:0007669"/>
    <property type="project" value="InterPro"/>
</dbReference>
<dbReference type="EMBL" id="KV891990">
    <property type="protein sequence ID" value="OON21794.1"/>
    <property type="molecule type" value="Genomic_DNA"/>
</dbReference>
<dbReference type="PROSITE" id="PS01166">
    <property type="entry name" value="RNA_POL_BETA"/>
    <property type="match status" value="1"/>
</dbReference>
<evidence type="ECO:0000256" key="9">
    <source>
        <dbReference type="ARBA" id="ARBA00023242"/>
    </source>
</evidence>
<evidence type="ECO:0000256" key="2">
    <source>
        <dbReference type="ARBA" id="ARBA00006835"/>
    </source>
</evidence>
<dbReference type="Pfam" id="PF04567">
    <property type="entry name" value="RNA_pol_Rpb2_5"/>
    <property type="match status" value="1"/>
</dbReference>
<feature type="domain" description="RNA polymerase beta subunit protrusion" evidence="16">
    <location>
        <begin position="50"/>
        <end position="432"/>
    </location>
</feature>
<dbReference type="Gene3D" id="2.40.50.150">
    <property type="match status" value="1"/>
</dbReference>
<feature type="domain" description="RNA polymerase Rpb2" evidence="15">
    <location>
        <begin position="197"/>
        <end position="387"/>
    </location>
</feature>
<dbReference type="Gene3D" id="3.90.1070.20">
    <property type="match status" value="1"/>
</dbReference>
<evidence type="ECO:0000259" key="14">
    <source>
        <dbReference type="Pfam" id="PF04560"/>
    </source>
</evidence>
<dbReference type="InterPro" id="IPR007646">
    <property type="entry name" value="RNA_pol_Rpb2_4"/>
</dbReference>
<evidence type="ECO:0000259" key="13">
    <source>
        <dbReference type="Pfam" id="PF00562"/>
    </source>
</evidence>
<evidence type="ECO:0000259" key="19">
    <source>
        <dbReference type="Pfam" id="PF04567"/>
    </source>
</evidence>
<dbReference type="SUPFAM" id="SSF64484">
    <property type="entry name" value="beta and beta-prime subunits of DNA dependent RNA-polymerase"/>
    <property type="match status" value="1"/>
</dbReference>
<evidence type="ECO:0000256" key="11">
    <source>
        <dbReference type="RuleBase" id="RU000434"/>
    </source>
</evidence>
<dbReference type="InterPro" id="IPR014724">
    <property type="entry name" value="RNA_pol_RPB2_OB-fold"/>
</dbReference>
<evidence type="ECO:0000259" key="15">
    <source>
        <dbReference type="Pfam" id="PF04561"/>
    </source>
</evidence>
<dbReference type="Proteomes" id="UP000243686">
    <property type="component" value="Unassembled WGS sequence"/>
</dbReference>
<name>A0A1S8X4Z3_OPIVI</name>
<dbReference type="InterPro" id="IPR037034">
    <property type="entry name" value="RNA_pol_Rpb2_2_sf"/>
</dbReference>
<dbReference type="GO" id="GO:0005634">
    <property type="term" value="C:nucleus"/>
    <property type="evidence" value="ECO:0007669"/>
    <property type="project" value="UniProtKB-SubCell"/>
</dbReference>
<dbReference type="Pfam" id="PF04560">
    <property type="entry name" value="RNA_pol_Rpb2_7"/>
    <property type="match status" value="1"/>
</dbReference>
<evidence type="ECO:0000256" key="3">
    <source>
        <dbReference type="ARBA" id="ARBA00022478"/>
    </source>
</evidence>
<feature type="domain" description="RNA polymerase Rpb2" evidence="18">
    <location>
        <begin position="559"/>
        <end position="619"/>
    </location>
</feature>
<evidence type="ECO:0000256" key="4">
    <source>
        <dbReference type="ARBA" id="ARBA00022679"/>
    </source>
</evidence>
<organism evidence="20 21">
    <name type="scientific">Opisthorchis viverrini</name>
    <name type="common">Southeast Asian liver fluke</name>
    <dbReference type="NCBI Taxonomy" id="6198"/>
    <lineage>
        <taxon>Eukaryota</taxon>
        <taxon>Metazoa</taxon>
        <taxon>Spiralia</taxon>
        <taxon>Lophotrochozoa</taxon>
        <taxon>Platyhelminthes</taxon>
        <taxon>Trematoda</taxon>
        <taxon>Digenea</taxon>
        <taxon>Opisthorchiida</taxon>
        <taxon>Opisthorchiata</taxon>
        <taxon>Opisthorchiidae</taxon>
        <taxon>Opisthorchis</taxon>
    </lineage>
</organism>
<dbReference type="Gene3D" id="3.90.1100.10">
    <property type="match status" value="1"/>
</dbReference>